<accession>A0A811S2B8</accession>
<dbReference type="InterPro" id="IPR044658">
    <property type="entry name" value="bHLH92/bHLH041-like"/>
</dbReference>
<evidence type="ECO:0000256" key="2">
    <source>
        <dbReference type="ARBA" id="ARBA00023015"/>
    </source>
</evidence>
<dbReference type="PROSITE" id="PS50888">
    <property type="entry name" value="BHLH"/>
    <property type="match status" value="1"/>
</dbReference>
<evidence type="ECO:0000256" key="3">
    <source>
        <dbReference type="ARBA" id="ARBA00023163"/>
    </source>
</evidence>
<proteinExistence type="inferred from homology"/>
<dbReference type="Proteomes" id="UP000604825">
    <property type="component" value="Unassembled WGS sequence"/>
</dbReference>
<comment type="caution">
    <text evidence="7">The sequence shown here is derived from an EMBL/GenBank/DDBJ whole genome shotgun (WGS) entry which is preliminary data.</text>
</comment>
<reference evidence="7" key="1">
    <citation type="submission" date="2020-10" db="EMBL/GenBank/DDBJ databases">
        <authorList>
            <person name="Han B."/>
            <person name="Lu T."/>
            <person name="Zhao Q."/>
            <person name="Huang X."/>
            <person name="Zhao Y."/>
        </authorList>
    </citation>
    <scope>NUCLEOTIDE SEQUENCE</scope>
</reference>
<sequence length="587" mass="62789">MDAIFSLAAGPRACVLERAAARIPGCLYICLWAPMIAGPLPSSHLFCVDAWITNDGGGRARAVFDEYRRAFCAIVSGLACIATPFQVQPMDCLAPFVSDGGGHRARSCVPGWAYKDRRPYMELSETDLTSSASLPVQLQFYHEAGTKVRFLDYWCAALHSINGDDDRVADLLEVVVQMAVFMGCDNGEIEVGLSSTSAPAVASHVQHSLLEELMQAAPTVPSSSSSSMPSLSIGSPEYSSFIRSMATSAAASASAATGAAEPSSQELQLHPAVPLLPGLPAPVYGPHGQAPFLDPDNEQAAMTQAILAVISSSAPPPPASIAVPPASSFRAYNAALSPRARPRPGEPGQRMIKTAIALMASVQMAMRHRELAEARQHEDASAAAQPHPPTQQQHTSSQLHHMFSERRRRERLNESFQTLRALLPLGTKKDKATVLANTTEYMNKLIAEVSELEERNRRLEAQLGLLPGETQQTPSDDDPPQRVAVDVTTAASTSSSTSCQPQEVSVRVTVRAECDLSEVVVAMLARIKEMGRFTVATVDARQRSSDHAQVGITLRATGGNDELDETSLKEAVAKAVEDAVARPPSPP</sequence>
<gene>
    <name evidence="7" type="ORF">NCGR_LOCUS60605</name>
</gene>
<keyword evidence="8" id="KW-1185">Reference proteome</keyword>
<evidence type="ECO:0000256" key="1">
    <source>
        <dbReference type="ARBA" id="ARBA00005510"/>
    </source>
</evidence>
<dbReference type="OrthoDB" id="5778525at2759"/>
<evidence type="ECO:0000313" key="7">
    <source>
        <dbReference type="EMBL" id="CAD6336507.1"/>
    </source>
</evidence>
<dbReference type="InterPro" id="IPR011598">
    <property type="entry name" value="bHLH_dom"/>
</dbReference>
<dbReference type="Pfam" id="PF23132">
    <property type="entry name" value="DUF7049"/>
    <property type="match status" value="1"/>
</dbReference>
<dbReference type="PANTHER" id="PTHR46665">
    <property type="entry name" value="TRANSCRIPTION FACTOR BHLH041-RELATED-RELATED"/>
    <property type="match status" value="1"/>
</dbReference>
<keyword evidence="4" id="KW-0175">Coiled coil</keyword>
<evidence type="ECO:0000256" key="5">
    <source>
        <dbReference type="SAM" id="MobiDB-lite"/>
    </source>
</evidence>
<organism evidence="7 8">
    <name type="scientific">Miscanthus lutarioriparius</name>
    <dbReference type="NCBI Taxonomy" id="422564"/>
    <lineage>
        <taxon>Eukaryota</taxon>
        <taxon>Viridiplantae</taxon>
        <taxon>Streptophyta</taxon>
        <taxon>Embryophyta</taxon>
        <taxon>Tracheophyta</taxon>
        <taxon>Spermatophyta</taxon>
        <taxon>Magnoliopsida</taxon>
        <taxon>Liliopsida</taxon>
        <taxon>Poales</taxon>
        <taxon>Poaceae</taxon>
        <taxon>PACMAD clade</taxon>
        <taxon>Panicoideae</taxon>
        <taxon>Andropogonodae</taxon>
        <taxon>Andropogoneae</taxon>
        <taxon>Saccharinae</taxon>
        <taxon>Miscanthus</taxon>
    </lineage>
</organism>
<dbReference type="InterPro" id="IPR036638">
    <property type="entry name" value="HLH_DNA-bd_sf"/>
</dbReference>
<keyword evidence="2" id="KW-0805">Transcription regulation</keyword>
<feature type="domain" description="BHLH" evidence="6">
    <location>
        <begin position="396"/>
        <end position="445"/>
    </location>
</feature>
<dbReference type="Pfam" id="PF23133">
    <property type="entry name" value="DUF7050"/>
    <property type="match status" value="3"/>
</dbReference>
<dbReference type="EMBL" id="CAJGYO010000018">
    <property type="protein sequence ID" value="CAD6336507.1"/>
    <property type="molecule type" value="Genomic_DNA"/>
</dbReference>
<protein>
    <recommendedName>
        <fullName evidence="6">BHLH domain-containing protein</fullName>
    </recommendedName>
</protein>
<comment type="similarity">
    <text evidence="1">Belongs to the bHLH protein family.</text>
</comment>
<name>A0A811S2B8_9POAL</name>
<evidence type="ECO:0000256" key="4">
    <source>
        <dbReference type="SAM" id="Coils"/>
    </source>
</evidence>
<feature type="region of interest" description="Disordered" evidence="5">
    <location>
        <begin position="370"/>
        <end position="403"/>
    </location>
</feature>
<dbReference type="GO" id="GO:0046983">
    <property type="term" value="F:protein dimerization activity"/>
    <property type="evidence" value="ECO:0007669"/>
    <property type="project" value="InterPro"/>
</dbReference>
<dbReference type="Pfam" id="PF00010">
    <property type="entry name" value="HLH"/>
    <property type="match status" value="1"/>
</dbReference>
<dbReference type="AlphaFoldDB" id="A0A811S2B8"/>
<dbReference type="PANTHER" id="PTHR46665:SF16">
    <property type="entry name" value="OS06G0570900 PROTEIN"/>
    <property type="match status" value="1"/>
</dbReference>
<dbReference type="Gene3D" id="4.10.280.10">
    <property type="entry name" value="Helix-loop-helix DNA-binding domain"/>
    <property type="match status" value="1"/>
</dbReference>
<dbReference type="SUPFAM" id="SSF47459">
    <property type="entry name" value="HLH, helix-loop-helix DNA-binding domain"/>
    <property type="match status" value="1"/>
</dbReference>
<feature type="coiled-coil region" evidence="4">
    <location>
        <begin position="435"/>
        <end position="462"/>
    </location>
</feature>
<feature type="compositionally biased region" description="Low complexity" evidence="5">
    <location>
        <begin position="381"/>
        <end position="398"/>
    </location>
</feature>
<feature type="compositionally biased region" description="Basic and acidic residues" evidence="5">
    <location>
        <begin position="370"/>
        <end position="380"/>
    </location>
</feature>
<evidence type="ECO:0000313" key="8">
    <source>
        <dbReference type="Proteomes" id="UP000604825"/>
    </source>
</evidence>
<dbReference type="InterPro" id="IPR055478">
    <property type="entry name" value="DUF7050"/>
</dbReference>
<dbReference type="InterPro" id="IPR055477">
    <property type="entry name" value="DUF7049"/>
</dbReference>
<evidence type="ECO:0000259" key="6">
    <source>
        <dbReference type="PROSITE" id="PS50888"/>
    </source>
</evidence>
<keyword evidence="3" id="KW-0804">Transcription</keyword>
<dbReference type="SMART" id="SM00353">
    <property type="entry name" value="HLH"/>
    <property type="match status" value="1"/>
</dbReference>